<dbReference type="PANTHER" id="PTHR23155:SF872">
    <property type="entry name" value="OS02G0456800 PROTEIN"/>
    <property type="match status" value="1"/>
</dbReference>
<organism evidence="9 10">
    <name type="scientific">Ensete ventricosum</name>
    <name type="common">Abyssinian banana</name>
    <name type="synonym">Musa ensete</name>
    <dbReference type="NCBI Taxonomy" id="4639"/>
    <lineage>
        <taxon>Eukaryota</taxon>
        <taxon>Viridiplantae</taxon>
        <taxon>Streptophyta</taxon>
        <taxon>Embryophyta</taxon>
        <taxon>Tracheophyta</taxon>
        <taxon>Spermatophyta</taxon>
        <taxon>Magnoliopsida</taxon>
        <taxon>Liliopsida</taxon>
        <taxon>Zingiberales</taxon>
        <taxon>Musaceae</taxon>
        <taxon>Ensete</taxon>
    </lineage>
</organism>
<dbReference type="AlphaFoldDB" id="A0A426XKM0"/>
<comment type="similarity">
    <text evidence="1">Belongs to the disease resistance NB-LRR family.</text>
</comment>
<evidence type="ECO:0000256" key="5">
    <source>
        <dbReference type="ARBA" id="ARBA00022821"/>
    </source>
</evidence>
<dbReference type="PRINTS" id="PR00364">
    <property type="entry name" value="DISEASERSIST"/>
</dbReference>
<evidence type="ECO:0000313" key="10">
    <source>
        <dbReference type="Proteomes" id="UP000287651"/>
    </source>
</evidence>
<dbReference type="CDD" id="cd14798">
    <property type="entry name" value="RX-CC_like"/>
    <property type="match status" value="1"/>
</dbReference>
<comment type="caution">
    <text evidence="9">The sequence shown here is derived from an EMBL/GenBank/DDBJ whole genome shotgun (WGS) entry which is preliminary data.</text>
</comment>
<keyword evidence="5" id="KW-0611">Plant defense</keyword>
<dbReference type="Pfam" id="PF00931">
    <property type="entry name" value="NB-ARC"/>
    <property type="match status" value="1"/>
</dbReference>
<dbReference type="InterPro" id="IPR058922">
    <property type="entry name" value="WHD_DRP"/>
</dbReference>
<accession>A0A426XKM0</accession>
<feature type="domain" description="NB-ARC" evidence="6">
    <location>
        <begin position="171"/>
        <end position="335"/>
    </location>
</feature>
<sequence length="460" mass="52289">MILDFFLSNYLPKLANFIEGEICKVLQVGDELQKLQETLERIGGFLESAERKRLTDSDIGRWVRELKDVMYDADDIIDDLCMVKGARLLEGQPLASAVSFSFASPCSYFRCLKLRHQISSKIQGLNSRLKQIKEDRSILPRLEQVPQEHRASSRETSFLEVKIDIVGTQVEDDARNLIKLILENDKQKSRVFGIVGMGGIGKTTLARKIYNDEWIKENFPLRIWLYVSNNYSENQLLKEVIRCAGGDTDGFESTTTLQTRVVSLLSTNSLIVLDDVWCADVWEHLFRKTAMNGVGSSKIVVTTRDAGIARSMNACIHHVEQMDQESGWELLRKMALGDVIAGVLGKVEASKEAWEAVLRSDSWHMNQIDKEELPAALHLSYADLPSHLKPCFLYCSLYITYSISCHDLARAWVAEGFIRADDGERLMEDMAEDYYWELISRNLLQPDPRGMDGNRQVHDA</sequence>
<dbReference type="Pfam" id="PF23559">
    <property type="entry name" value="WHD_DRP"/>
    <property type="match status" value="1"/>
</dbReference>
<evidence type="ECO:0008006" key="11">
    <source>
        <dbReference type="Google" id="ProtNLM"/>
    </source>
</evidence>
<protein>
    <recommendedName>
        <fullName evidence="11">AAA+ ATPase domain-containing protein</fullName>
    </recommendedName>
</protein>
<dbReference type="InterPro" id="IPR036388">
    <property type="entry name" value="WH-like_DNA-bd_sf"/>
</dbReference>
<evidence type="ECO:0000259" key="6">
    <source>
        <dbReference type="Pfam" id="PF00931"/>
    </source>
</evidence>
<keyword evidence="2" id="KW-0433">Leucine-rich repeat</keyword>
<dbReference type="SUPFAM" id="SSF52540">
    <property type="entry name" value="P-loop containing nucleoside triphosphate hydrolases"/>
    <property type="match status" value="1"/>
</dbReference>
<dbReference type="Pfam" id="PF18052">
    <property type="entry name" value="Rx_N"/>
    <property type="match status" value="1"/>
</dbReference>
<dbReference type="InterPro" id="IPR041118">
    <property type="entry name" value="Rx_N"/>
</dbReference>
<reference evidence="9 10" key="1">
    <citation type="journal article" date="2014" name="Agronomy (Basel)">
        <title>A Draft Genome Sequence for Ensete ventricosum, the Drought-Tolerant Tree Against Hunger.</title>
        <authorList>
            <person name="Harrison J."/>
            <person name="Moore K.A."/>
            <person name="Paszkiewicz K."/>
            <person name="Jones T."/>
            <person name="Grant M."/>
            <person name="Ambacheew D."/>
            <person name="Muzemil S."/>
            <person name="Studholme D.J."/>
        </authorList>
    </citation>
    <scope>NUCLEOTIDE SEQUENCE [LARGE SCALE GENOMIC DNA]</scope>
</reference>
<evidence type="ECO:0000313" key="9">
    <source>
        <dbReference type="EMBL" id="RRT40059.1"/>
    </source>
</evidence>
<evidence type="ECO:0000256" key="3">
    <source>
        <dbReference type="ARBA" id="ARBA00022737"/>
    </source>
</evidence>
<dbReference type="InterPro" id="IPR027417">
    <property type="entry name" value="P-loop_NTPase"/>
</dbReference>
<evidence type="ECO:0000256" key="1">
    <source>
        <dbReference type="ARBA" id="ARBA00008894"/>
    </source>
</evidence>
<evidence type="ECO:0000256" key="4">
    <source>
        <dbReference type="ARBA" id="ARBA00022741"/>
    </source>
</evidence>
<dbReference type="InterPro" id="IPR038005">
    <property type="entry name" value="RX-like_CC"/>
</dbReference>
<dbReference type="Gene3D" id="3.40.50.300">
    <property type="entry name" value="P-loop containing nucleotide triphosphate hydrolases"/>
    <property type="match status" value="1"/>
</dbReference>
<dbReference type="InterPro" id="IPR044974">
    <property type="entry name" value="Disease_R_plants"/>
</dbReference>
<keyword evidence="3" id="KW-0677">Repeat</keyword>
<evidence type="ECO:0000259" key="8">
    <source>
        <dbReference type="Pfam" id="PF23559"/>
    </source>
</evidence>
<dbReference type="EMBL" id="AMZH03019679">
    <property type="protein sequence ID" value="RRT40059.1"/>
    <property type="molecule type" value="Genomic_DNA"/>
</dbReference>
<keyword evidence="4" id="KW-0547">Nucleotide-binding</keyword>
<feature type="domain" description="Disease resistance protein winged helix" evidence="8">
    <location>
        <begin position="401"/>
        <end position="459"/>
    </location>
</feature>
<dbReference type="GO" id="GO:0098542">
    <property type="term" value="P:defense response to other organism"/>
    <property type="evidence" value="ECO:0007669"/>
    <property type="project" value="TreeGrafter"/>
</dbReference>
<dbReference type="Gene3D" id="1.20.5.4130">
    <property type="match status" value="1"/>
</dbReference>
<evidence type="ECO:0000259" key="7">
    <source>
        <dbReference type="Pfam" id="PF18052"/>
    </source>
</evidence>
<dbReference type="InterPro" id="IPR002182">
    <property type="entry name" value="NB-ARC"/>
</dbReference>
<name>A0A426XKM0_ENSVE</name>
<evidence type="ECO:0000256" key="2">
    <source>
        <dbReference type="ARBA" id="ARBA00022614"/>
    </source>
</evidence>
<dbReference type="Gene3D" id="1.10.10.10">
    <property type="entry name" value="Winged helix-like DNA-binding domain superfamily/Winged helix DNA-binding domain"/>
    <property type="match status" value="1"/>
</dbReference>
<proteinExistence type="inferred from homology"/>
<feature type="domain" description="Disease resistance N-terminal" evidence="7">
    <location>
        <begin position="6"/>
        <end position="81"/>
    </location>
</feature>
<dbReference type="Proteomes" id="UP000287651">
    <property type="component" value="Unassembled WGS sequence"/>
</dbReference>
<gene>
    <name evidence="9" type="ORF">B296_00039629</name>
</gene>
<dbReference type="PANTHER" id="PTHR23155">
    <property type="entry name" value="DISEASE RESISTANCE PROTEIN RP"/>
    <property type="match status" value="1"/>
</dbReference>
<dbReference type="GO" id="GO:0043531">
    <property type="term" value="F:ADP binding"/>
    <property type="evidence" value="ECO:0007669"/>
    <property type="project" value="InterPro"/>
</dbReference>